<keyword evidence="2" id="KW-1185">Reference proteome</keyword>
<sequence length="360" mass="41371">MEFKVEEKLQTSSPSAWYFEARTSSTKNQNPASNDKIDKTGETVFNAESVSRFGDCDIPVSVHETCFMENKIDRFIIDVTLKNYPENRDNGKQIMIQLKGLIANIRSILHLLDSQMTTLKQLRDIIKKGYHAHFTPSNGYHDSHLQLPFRLQGFPTLRVVLRELEILIAESKEHTKEFQKLIRSLEQRQTTYIIFHEMNASTYRVADTLKTNINEAIEKNGLYRSKSTEKVLTALNKNNRHRNTMTQKVLGAAHQNLGSRKSATENIVESMDKETKSVQEHKNIALMTSQTMSMFTVVTVFFLPLGFFCSVEPPHHSFDSVRWPSSYGQYFRATVHKIPIRTSTLEELISTLTLSMISHH</sequence>
<dbReference type="Proteomes" id="UP000018144">
    <property type="component" value="Unassembled WGS sequence"/>
</dbReference>
<dbReference type="EMBL" id="HF935375">
    <property type="protein sequence ID" value="CCX07786.1"/>
    <property type="molecule type" value="Genomic_DNA"/>
</dbReference>
<organism evidence="1 2">
    <name type="scientific">Pyronema omphalodes (strain CBS 100304)</name>
    <name type="common">Pyronema confluens</name>
    <dbReference type="NCBI Taxonomy" id="1076935"/>
    <lineage>
        <taxon>Eukaryota</taxon>
        <taxon>Fungi</taxon>
        <taxon>Dikarya</taxon>
        <taxon>Ascomycota</taxon>
        <taxon>Pezizomycotina</taxon>
        <taxon>Pezizomycetes</taxon>
        <taxon>Pezizales</taxon>
        <taxon>Pyronemataceae</taxon>
        <taxon>Pyronema</taxon>
    </lineage>
</organism>
<evidence type="ECO:0000313" key="2">
    <source>
        <dbReference type="Proteomes" id="UP000018144"/>
    </source>
</evidence>
<name>U4L5T2_PYROM</name>
<proteinExistence type="predicted"/>
<evidence type="ECO:0000313" key="1">
    <source>
        <dbReference type="EMBL" id="CCX07786.1"/>
    </source>
</evidence>
<accession>U4L5T2</accession>
<reference evidence="1 2" key="1">
    <citation type="journal article" date="2013" name="PLoS Genet.">
        <title>The genome and development-dependent transcriptomes of Pyronema confluens: a window into fungal evolution.</title>
        <authorList>
            <person name="Traeger S."/>
            <person name="Altegoer F."/>
            <person name="Freitag M."/>
            <person name="Gabaldon T."/>
            <person name="Kempken F."/>
            <person name="Kumar A."/>
            <person name="Marcet-Houben M."/>
            <person name="Poggeler S."/>
            <person name="Stajich J.E."/>
            <person name="Nowrousian M."/>
        </authorList>
    </citation>
    <scope>NUCLEOTIDE SEQUENCE [LARGE SCALE GENOMIC DNA]</scope>
    <source>
        <strain evidence="2">CBS 100304</strain>
        <tissue evidence="1">Vegetative mycelium</tissue>
    </source>
</reference>
<gene>
    <name evidence="1" type="ORF">PCON_07375</name>
</gene>
<dbReference type="OrthoDB" id="341259at2759"/>
<dbReference type="AlphaFoldDB" id="U4L5T2"/>
<protein>
    <submittedName>
        <fullName evidence="1">Uncharacterized protein</fullName>
    </submittedName>
</protein>